<evidence type="ECO:0000313" key="10">
    <source>
        <dbReference type="EMBL" id="KAK7295802.1"/>
    </source>
</evidence>
<feature type="domain" description="UBA" evidence="8">
    <location>
        <begin position="329"/>
        <end position="370"/>
    </location>
</feature>
<dbReference type="SMART" id="SM00727">
    <property type="entry name" value="STI1"/>
    <property type="match status" value="1"/>
</dbReference>
<evidence type="ECO:0000256" key="5">
    <source>
        <dbReference type="ARBA" id="ARBA00023242"/>
    </source>
</evidence>
<comment type="similarity">
    <text evidence="1 6">Belongs to the RAD23 family.</text>
</comment>
<dbReference type="SUPFAM" id="SSF54236">
    <property type="entry name" value="Ubiquitin-like"/>
    <property type="match status" value="1"/>
</dbReference>
<dbReference type="SMART" id="SM00165">
    <property type="entry name" value="UBA"/>
    <property type="match status" value="2"/>
</dbReference>
<gene>
    <name evidence="10" type="ORF">RJT34_18714</name>
</gene>
<dbReference type="FunFam" id="3.10.20.90:FF:000069">
    <property type="entry name" value="UV excision repair protein RAD23"/>
    <property type="match status" value="1"/>
</dbReference>
<dbReference type="Proteomes" id="UP001359559">
    <property type="component" value="Unassembled WGS sequence"/>
</dbReference>
<dbReference type="InterPro" id="IPR015360">
    <property type="entry name" value="XPC-bd"/>
</dbReference>
<keyword evidence="6" id="KW-0963">Cytoplasm</keyword>
<dbReference type="PROSITE" id="PS50053">
    <property type="entry name" value="UBIQUITIN_2"/>
    <property type="match status" value="1"/>
</dbReference>
<feature type="domain" description="UBA" evidence="8">
    <location>
        <begin position="152"/>
        <end position="192"/>
    </location>
</feature>
<organism evidence="10 11">
    <name type="scientific">Clitoria ternatea</name>
    <name type="common">Butterfly pea</name>
    <dbReference type="NCBI Taxonomy" id="43366"/>
    <lineage>
        <taxon>Eukaryota</taxon>
        <taxon>Viridiplantae</taxon>
        <taxon>Streptophyta</taxon>
        <taxon>Embryophyta</taxon>
        <taxon>Tracheophyta</taxon>
        <taxon>Spermatophyta</taxon>
        <taxon>Magnoliopsida</taxon>
        <taxon>eudicotyledons</taxon>
        <taxon>Gunneridae</taxon>
        <taxon>Pentapetalae</taxon>
        <taxon>rosids</taxon>
        <taxon>fabids</taxon>
        <taxon>Fabales</taxon>
        <taxon>Fabaceae</taxon>
        <taxon>Papilionoideae</taxon>
        <taxon>50 kb inversion clade</taxon>
        <taxon>NPAAA clade</taxon>
        <taxon>indigoferoid/millettioid clade</taxon>
        <taxon>Phaseoleae</taxon>
        <taxon>Clitoria</taxon>
    </lineage>
</organism>
<keyword evidence="2" id="KW-0677">Repeat</keyword>
<feature type="region of interest" description="Disordered" evidence="7">
    <location>
        <begin position="205"/>
        <end position="233"/>
    </location>
</feature>
<dbReference type="GO" id="GO:0005654">
    <property type="term" value="C:nucleoplasm"/>
    <property type="evidence" value="ECO:0007669"/>
    <property type="project" value="TreeGrafter"/>
</dbReference>
<feature type="compositionally biased region" description="Polar residues" evidence="7">
    <location>
        <begin position="207"/>
        <end position="218"/>
    </location>
</feature>
<evidence type="ECO:0000256" key="2">
    <source>
        <dbReference type="ARBA" id="ARBA00022737"/>
    </source>
</evidence>
<keyword evidence="3 6" id="KW-0227">DNA damage</keyword>
<feature type="domain" description="Ubiquitin-like" evidence="9">
    <location>
        <begin position="1"/>
        <end position="79"/>
    </location>
</feature>
<dbReference type="GO" id="GO:0043161">
    <property type="term" value="P:proteasome-mediated ubiquitin-dependent protein catabolic process"/>
    <property type="evidence" value="ECO:0007669"/>
    <property type="project" value="UniProtKB-UniRule"/>
</dbReference>
<feature type="compositionally biased region" description="Polar residues" evidence="7">
    <location>
        <begin position="118"/>
        <end position="133"/>
    </location>
</feature>
<dbReference type="InterPro" id="IPR000626">
    <property type="entry name" value="Ubiquitin-like_dom"/>
</dbReference>
<dbReference type="GO" id="GO:0005829">
    <property type="term" value="C:cytosol"/>
    <property type="evidence" value="ECO:0007669"/>
    <property type="project" value="TreeGrafter"/>
</dbReference>
<dbReference type="InterPro" id="IPR009060">
    <property type="entry name" value="UBA-like_sf"/>
</dbReference>
<proteinExistence type="inferred from homology"/>
<dbReference type="EMBL" id="JAYKXN010000004">
    <property type="protein sequence ID" value="KAK7295802.1"/>
    <property type="molecule type" value="Genomic_DNA"/>
</dbReference>
<comment type="caution">
    <text evidence="10">The sequence shown here is derived from an EMBL/GenBank/DDBJ whole genome shotgun (WGS) entry which is preliminary data.</text>
</comment>
<dbReference type="GO" id="GO:0031593">
    <property type="term" value="F:polyubiquitin modification-dependent protein binding"/>
    <property type="evidence" value="ECO:0007669"/>
    <property type="project" value="UniProtKB-UniRule"/>
</dbReference>
<evidence type="ECO:0000256" key="6">
    <source>
        <dbReference type="RuleBase" id="RU367049"/>
    </source>
</evidence>
<accession>A0AAN9PG55</accession>
<evidence type="ECO:0000256" key="1">
    <source>
        <dbReference type="ARBA" id="ARBA00009878"/>
    </source>
</evidence>
<dbReference type="InterPro" id="IPR004806">
    <property type="entry name" value="Rad23"/>
</dbReference>
<dbReference type="FunFam" id="1.10.8.10:FF:000003">
    <property type="entry name" value="UV excision repair protein RAD23 homolog"/>
    <property type="match status" value="1"/>
</dbReference>
<evidence type="ECO:0000259" key="9">
    <source>
        <dbReference type="PROSITE" id="PS50053"/>
    </source>
</evidence>
<name>A0AAN9PG55_CLITE</name>
<comment type="function">
    <text evidence="6">Multiubiquitin chain receptor involved in modulation of proteasomal degradation. Involved in nucleotide excision repair.</text>
</comment>
<dbReference type="Pfam" id="PF00240">
    <property type="entry name" value="ubiquitin"/>
    <property type="match status" value="1"/>
</dbReference>
<dbReference type="FunFam" id="1.10.10.540:FF:000001">
    <property type="entry name" value="UV excision repair protein RAD23 B"/>
    <property type="match status" value="1"/>
</dbReference>
<dbReference type="Pfam" id="PF00627">
    <property type="entry name" value="UBA"/>
    <property type="match status" value="2"/>
</dbReference>
<dbReference type="GO" id="GO:0003684">
    <property type="term" value="F:damaged DNA binding"/>
    <property type="evidence" value="ECO:0007669"/>
    <property type="project" value="UniProtKB-UniRule"/>
</dbReference>
<dbReference type="GO" id="GO:0070628">
    <property type="term" value="F:proteasome binding"/>
    <property type="evidence" value="ECO:0007669"/>
    <property type="project" value="TreeGrafter"/>
</dbReference>
<evidence type="ECO:0000256" key="3">
    <source>
        <dbReference type="ARBA" id="ARBA00022763"/>
    </source>
</evidence>
<dbReference type="PROSITE" id="PS50030">
    <property type="entry name" value="UBA"/>
    <property type="match status" value="2"/>
</dbReference>
<evidence type="ECO:0000259" key="8">
    <source>
        <dbReference type="PROSITE" id="PS50030"/>
    </source>
</evidence>
<dbReference type="Gene3D" id="1.10.8.10">
    <property type="entry name" value="DNA helicase RuvA subunit, C-terminal domain"/>
    <property type="match status" value="2"/>
</dbReference>
<dbReference type="InterPro" id="IPR015940">
    <property type="entry name" value="UBA"/>
</dbReference>
<dbReference type="SUPFAM" id="SSF101238">
    <property type="entry name" value="XPC-binding domain"/>
    <property type="match status" value="1"/>
</dbReference>
<keyword evidence="4 6" id="KW-0234">DNA repair</keyword>
<dbReference type="Gene3D" id="3.10.20.90">
    <property type="entry name" value="Phosphatidylinositol 3-kinase Catalytic Subunit, Chain A, domain 1"/>
    <property type="match status" value="1"/>
</dbReference>
<feature type="compositionally biased region" description="Low complexity" evidence="7">
    <location>
        <begin position="78"/>
        <end position="113"/>
    </location>
</feature>
<keyword evidence="11" id="KW-1185">Reference proteome</keyword>
<evidence type="ECO:0000256" key="7">
    <source>
        <dbReference type="SAM" id="MobiDB-lite"/>
    </source>
</evidence>
<reference evidence="10 11" key="1">
    <citation type="submission" date="2024-01" db="EMBL/GenBank/DDBJ databases">
        <title>The genomes of 5 underutilized Papilionoideae crops provide insights into root nodulation and disease resistance.</title>
        <authorList>
            <person name="Yuan L."/>
        </authorList>
    </citation>
    <scope>NUCLEOTIDE SEQUENCE [LARGE SCALE GENOMIC DNA]</scope>
    <source>
        <strain evidence="10">LY-2023</strain>
        <tissue evidence="10">Leaf</tissue>
    </source>
</reference>
<dbReference type="SMART" id="SM00213">
    <property type="entry name" value="UBQ"/>
    <property type="match status" value="1"/>
</dbReference>
<dbReference type="InterPro" id="IPR006636">
    <property type="entry name" value="STI1_HS-bd"/>
</dbReference>
<dbReference type="CDD" id="cd01805">
    <property type="entry name" value="Ubl_Rad23"/>
    <property type="match status" value="1"/>
</dbReference>
<protein>
    <recommendedName>
        <fullName evidence="6">Ubiquitin receptor RAD23</fullName>
    </recommendedName>
    <alternativeName>
        <fullName evidence="6">DNA repair protein RAD23</fullName>
    </alternativeName>
</protein>
<feature type="region of interest" description="Disordered" evidence="7">
    <location>
        <begin position="78"/>
        <end position="133"/>
    </location>
</feature>
<keyword evidence="5 6" id="KW-0539">Nucleus</keyword>
<evidence type="ECO:0000256" key="4">
    <source>
        <dbReference type="ARBA" id="ARBA00023204"/>
    </source>
</evidence>
<evidence type="ECO:0000313" key="11">
    <source>
        <dbReference type="Proteomes" id="UP001359559"/>
    </source>
</evidence>
<dbReference type="GO" id="GO:0043130">
    <property type="term" value="F:ubiquitin binding"/>
    <property type="evidence" value="ECO:0007669"/>
    <property type="project" value="UniProtKB-UniRule"/>
</dbReference>
<comment type="subcellular location">
    <subcellularLocation>
        <location evidence="6">Nucleus</location>
    </subcellularLocation>
    <subcellularLocation>
        <location evidence="6">Cytoplasm</location>
    </subcellularLocation>
</comment>
<dbReference type="FunFam" id="1.10.8.10:FF:000002">
    <property type="entry name" value="UV excision repair protein RAD23 homolog"/>
    <property type="match status" value="1"/>
</dbReference>
<sequence length="378" mass="40993">MKINVKTLKGTHFEIQVNPQDTVADVKKNIETAQGAGVYPATQQMLIHQGKVLNDTTTLEENKVVENNFVVIMLSKNKGSSSGASTASTAPSKQAAQPASSLPPASSQSPTSALGQGEPNSEQSPIITPPTSTVSSIYDQAASNLMEGGKLESTIQQILEMGGGSWDRDTVARALRAAFNNPERAVEYLYSGIPEQADVPPVARSPMGQQTENPSIQAPQPAVHAGGPNTNPLNLFPQGLPNVDANDNAGDLDFLQNSEQFQTLRTMVQANPQILQPMLQELGKQNPNLMQLIQENPADFLRLINEPEGEEENLQSQLASMMPETVTVTPEEQAAIQRLEDMGFDRDLVLEVFFACNKNEDLAANYLLDHQDDNDFED</sequence>
<dbReference type="NCBIfam" id="TIGR00601">
    <property type="entry name" value="rad23"/>
    <property type="match status" value="1"/>
</dbReference>
<dbReference type="AlphaFoldDB" id="A0AAN9PG55"/>
<dbReference type="PANTHER" id="PTHR10621:SF62">
    <property type="entry name" value="UBIQUITIN RECEPTOR RAD23"/>
    <property type="match status" value="1"/>
</dbReference>
<dbReference type="Gene3D" id="1.10.10.540">
    <property type="entry name" value="XPC-binding domain"/>
    <property type="match status" value="1"/>
</dbReference>
<dbReference type="SUPFAM" id="SSF46934">
    <property type="entry name" value="UBA-like"/>
    <property type="match status" value="2"/>
</dbReference>
<dbReference type="InterPro" id="IPR029071">
    <property type="entry name" value="Ubiquitin-like_domsf"/>
</dbReference>
<dbReference type="InterPro" id="IPR036353">
    <property type="entry name" value="XPC-bd_sf"/>
</dbReference>
<dbReference type="PRINTS" id="PR01839">
    <property type="entry name" value="RAD23PROTEIN"/>
</dbReference>
<dbReference type="GO" id="GO:0006289">
    <property type="term" value="P:nucleotide-excision repair"/>
    <property type="evidence" value="ECO:0007669"/>
    <property type="project" value="UniProtKB-UniRule"/>
</dbReference>
<dbReference type="Pfam" id="PF09280">
    <property type="entry name" value="XPC-binding"/>
    <property type="match status" value="1"/>
</dbReference>
<dbReference type="PANTHER" id="PTHR10621">
    <property type="entry name" value="UV EXCISION REPAIR PROTEIN RAD23"/>
    <property type="match status" value="1"/>
</dbReference>